<reference evidence="1 2" key="1">
    <citation type="journal article" date="2017" name="Gigascience">
        <title>Draft genome of the honey bee ectoparasitic mite, Tropilaelaps mercedesae, is shaped by the parasitic life history.</title>
        <authorList>
            <person name="Dong X."/>
            <person name="Armstrong S.D."/>
            <person name="Xia D."/>
            <person name="Makepeace B.L."/>
            <person name="Darby A.C."/>
            <person name="Kadowaki T."/>
        </authorList>
    </citation>
    <scope>NUCLEOTIDE SEQUENCE [LARGE SCALE GENOMIC DNA]</scope>
    <source>
        <strain evidence="1">Wuxi-XJTLU</strain>
    </source>
</reference>
<dbReference type="EMBL" id="MNPL01022166">
    <property type="protein sequence ID" value="OQR69072.1"/>
    <property type="molecule type" value="Genomic_DNA"/>
</dbReference>
<dbReference type="AlphaFoldDB" id="A0A1V9X721"/>
<dbReference type="InParanoid" id="A0A1V9X721"/>
<gene>
    <name evidence="1" type="ORF">BIW11_12496</name>
</gene>
<feature type="non-terminal residue" evidence="1">
    <location>
        <position position="1"/>
    </location>
</feature>
<proteinExistence type="predicted"/>
<comment type="caution">
    <text evidence="1">The sequence shown here is derived from an EMBL/GenBank/DDBJ whole genome shotgun (WGS) entry which is preliminary data.</text>
</comment>
<evidence type="ECO:0000313" key="1">
    <source>
        <dbReference type="EMBL" id="OQR69072.1"/>
    </source>
</evidence>
<dbReference type="Proteomes" id="UP000192247">
    <property type="component" value="Unassembled WGS sequence"/>
</dbReference>
<name>A0A1V9X721_9ACAR</name>
<accession>A0A1V9X721</accession>
<organism evidence="1 2">
    <name type="scientific">Tropilaelaps mercedesae</name>
    <dbReference type="NCBI Taxonomy" id="418985"/>
    <lineage>
        <taxon>Eukaryota</taxon>
        <taxon>Metazoa</taxon>
        <taxon>Ecdysozoa</taxon>
        <taxon>Arthropoda</taxon>
        <taxon>Chelicerata</taxon>
        <taxon>Arachnida</taxon>
        <taxon>Acari</taxon>
        <taxon>Parasitiformes</taxon>
        <taxon>Mesostigmata</taxon>
        <taxon>Gamasina</taxon>
        <taxon>Dermanyssoidea</taxon>
        <taxon>Laelapidae</taxon>
        <taxon>Tropilaelaps</taxon>
    </lineage>
</organism>
<protein>
    <submittedName>
        <fullName evidence="1">Uncharacterized protein</fullName>
    </submittedName>
</protein>
<keyword evidence="2" id="KW-1185">Reference proteome</keyword>
<sequence length="51" mass="5875">TISEFVRLSRIISEAVRCARKLAFRSVTVRIRGLRQPSSENLTHCADARFR</sequence>
<evidence type="ECO:0000313" key="2">
    <source>
        <dbReference type="Proteomes" id="UP000192247"/>
    </source>
</evidence>